<dbReference type="SUPFAM" id="SSF52172">
    <property type="entry name" value="CheY-like"/>
    <property type="match status" value="1"/>
</dbReference>
<dbReference type="KEGG" id="chk:D4L85_27790"/>
<dbReference type="GO" id="GO:0003677">
    <property type="term" value="F:DNA binding"/>
    <property type="evidence" value="ECO:0007669"/>
    <property type="project" value="UniProtKB-KW"/>
</dbReference>
<feature type="domain" description="Response regulatory" evidence="2">
    <location>
        <begin position="8"/>
        <end position="119"/>
    </location>
</feature>
<dbReference type="InterPro" id="IPR046947">
    <property type="entry name" value="LytR-like"/>
</dbReference>
<reference evidence="5" key="1">
    <citation type="submission" date="2018-09" db="EMBL/GenBank/DDBJ databases">
        <title>Chryseolinea sp. KIS68-18 isolated from soil.</title>
        <authorList>
            <person name="Weon H.-Y."/>
            <person name="Kwon S.-W."/>
            <person name="Lee S.A."/>
        </authorList>
    </citation>
    <scope>NUCLEOTIDE SEQUENCE [LARGE SCALE GENOMIC DNA]</scope>
    <source>
        <strain evidence="5">KIS68-18</strain>
    </source>
</reference>
<dbReference type="InterPro" id="IPR007492">
    <property type="entry name" value="LytTR_DNA-bd_dom"/>
</dbReference>
<dbReference type="Gene3D" id="2.40.50.1020">
    <property type="entry name" value="LytTr DNA-binding domain"/>
    <property type="match status" value="1"/>
</dbReference>
<dbReference type="PANTHER" id="PTHR37299">
    <property type="entry name" value="TRANSCRIPTIONAL REGULATOR-RELATED"/>
    <property type="match status" value="1"/>
</dbReference>
<dbReference type="PROSITE" id="PS50930">
    <property type="entry name" value="HTH_LYTTR"/>
    <property type="match status" value="1"/>
</dbReference>
<keyword evidence="5" id="KW-1185">Reference proteome</keyword>
<dbReference type="InterPro" id="IPR001789">
    <property type="entry name" value="Sig_transdc_resp-reg_receiver"/>
</dbReference>
<protein>
    <submittedName>
        <fullName evidence="4">DNA-binding response regulator</fullName>
    </submittedName>
</protein>
<evidence type="ECO:0000259" key="3">
    <source>
        <dbReference type="PROSITE" id="PS50930"/>
    </source>
</evidence>
<dbReference type="RefSeq" id="WP_119757372.1">
    <property type="nucleotide sequence ID" value="NZ_CP032382.1"/>
</dbReference>
<dbReference type="Proteomes" id="UP000266183">
    <property type="component" value="Chromosome"/>
</dbReference>
<dbReference type="AlphaFoldDB" id="A0A385SV18"/>
<dbReference type="Pfam" id="PF04397">
    <property type="entry name" value="LytTR"/>
    <property type="match status" value="1"/>
</dbReference>
<dbReference type="OrthoDB" id="1646880at2"/>
<evidence type="ECO:0000313" key="5">
    <source>
        <dbReference type="Proteomes" id="UP000266183"/>
    </source>
</evidence>
<feature type="modified residue" description="4-aspartylphosphate" evidence="1">
    <location>
        <position position="59"/>
    </location>
</feature>
<dbReference type="SMART" id="SM00448">
    <property type="entry name" value="REC"/>
    <property type="match status" value="1"/>
</dbReference>
<evidence type="ECO:0000313" key="4">
    <source>
        <dbReference type="EMBL" id="AYB34151.1"/>
    </source>
</evidence>
<dbReference type="Gene3D" id="3.40.50.2300">
    <property type="match status" value="1"/>
</dbReference>
<evidence type="ECO:0000256" key="1">
    <source>
        <dbReference type="PROSITE-ProRule" id="PRU00169"/>
    </source>
</evidence>
<dbReference type="SMART" id="SM00850">
    <property type="entry name" value="LytTR"/>
    <property type="match status" value="1"/>
</dbReference>
<dbReference type="GO" id="GO:0000156">
    <property type="term" value="F:phosphorelay response regulator activity"/>
    <property type="evidence" value="ECO:0007669"/>
    <property type="project" value="InterPro"/>
</dbReference>
<organism evidence="4 5">
    <name type="scientific">Chryseolinea soli</name>
    <dbReference type="NCBI Taxonomy" id="2321403"/>
    <lineage>
        <taxon>Bacteria</taxon>
        <taxon>Pseudomonadati</taxon>
        <taxon>Bacteroidota</taxon>
        <taxon>Cytophagia</taxon>
        <taxon>Cytophagales</taxon>
        <taxon>Fulvivirgaceae</taxon>
        <taxon>Chryseolinea</taxon>
    </lineage>
</organism>
<gene>
    <name evidence="4" type="ORF">D4L85_27790</name>
</gene>
<proteinExistence type="predicted"/>
<name>A0A385SV18_9BACT</name>
<keyword evidence="4" id="KW-0238">DNA-binding</keyword>
<evidence type="ECO:0000259" key="2">
    <source>
        <dbReference type="PROSITE" id="PS50110"/>
    </source>
</evidence>
<dbReference type="PROSITE" id="PS50110">
    <property type="entry name" value="RESPONSE_REGULATORY"/>
    <property type="match status" value="1"/>
</dbReference>
<dbReference type="Pfam" id="PF00072">
    <property type="entry name" value="Response_reg"/>
    <property type="match status" value="1"/>
</dbReference>
<keyword evidence="1" id="KW-0597">Phosphoprotein</keyword>
<dbReference type="PANTHER" id="PTHR37299:SF1">
    <property type="entry name" value="STAGE 0 SPORULATION PROTEIN A HOMOLOG"/>
    <property type="match status" value="1"/>
</dbReference>
<sequence>MRQPKKIICLAVDDEPLALSVLEQYIDRVPQLQLAAACNTAVEALSALQHHAIDLLFLDIQMPQWLGADFIKTLTDPPKIIFTTAVHKFVVEGFEENAMDYLLKPISFDRFIKTVNKVMETDLSTTPTQNLFTEKETTDPHLYFRADRKMIKVSLADILYIESLKDYIRVVTQTKNIITRKSISSLEETLPPQAFIRIHRSFIIALNKIESYNSEMVEVAKKKLPISRMYKHEVGRVLKLEA</sequence>
<dbReference type="InterPro" id="IPR011006">
    <property type="entry name" value="CheY-like_superfamily"/>
</dbReference>
<dbReference type="EMBL" id="CP032382">
    <property type="protein sequence ID" value="AYB34151.1"/>
    <property type="molecule type" value="Genomic_DNA"/>
</dbReference>
<feature type="domain" description="HTH LytTR-type" evidence="3">
    <location>
        <begin position="142"/>
        <end position="240"/>
    </location>
</feature>
<accession>A0A385SV18</accession>